<evidence type="ECO:0000256" key="2">
    <source>
        <dbReference type="ARBA" id="ARBA00049661"/>
    </source>
</evidence>
<sequence>MSEPASPVVHGPAEAAGITRRSAEAARAAAAAHAASADRDRRLAGDVVSAITEAGFARHFTPREFGGAEGTFAAYLRGTSVLAQGCASAAWCASVIASQSRAAAYLPAEGRHEIWAGGPDTVICVGVVPSSTAEVRRRDGGWSLSGAWQFVSGVDFADWLLLAGREPGDEVRVRWFAVPRTAVVVEDTWFTAGMRGTGSRTVHTESVFVPGYRTFDQEVLMSGAAPFPVGPGASGRAPCHSAPFRLINGLTMMGPALGAARAGLESWSEWMAQKTEPAMGRRVRAADRGTVQAALARSSTAIDAAELLMERTAALADTGKPVPESGIARSHRDYAVAAEYLADAVEGVFRASGANGQADDNPVQRAWRDVHAAVSHAALRFDSGVAAYARFVLSVGAP</sequence>
<comment type="similarity">
    <text evidence="2">Belongs to the HpaH/HsaA monooxygenase family.</text>
</comment>
<reference evidence="6" key="1">
    <citation type="journal article" date="2019" name="Int. J. Syst. Evol. Microbiol.">
        <title>The Global Catalogue of Microorganisms (GCM) 10K type strain sequencing project: providing services to taxonomists for standard genome sequencing and annotation.</title>
        <authorList>
            <consortium name="The Broad Institute Genomics Platform"/>
            <consortium name="The Broad Institute Genome Sequencing Center for Infectious Disease"/>
            <person name="Wu L."/>
            <person name="Ma J."/>
        </authorList>
    </citation>
    <scope>NUCLEOTIDE SEQUENCE [LARGE SCALE GENOMIC DNA]</scope>
    <source>
        <strain evidence="6">XZYJ18</strain>
    </source>
</reference>
<dbReference type="PANTHER" id="PTHR48083">
    <property type="entry name" value="MEDIUM-CHAIN SPECIFIC ACYL-COA DEHYDROGENASE, MITOCHONDRIAL-RELATED"/>
    <property type="match status" value="1"/>
</dbReference>
<dbReference type="Gene3D" id="1.20.140.10">
    <property type="entry name" value="Butyryl-CoA Dehydrogenase, subunit A, domain 3"/>
    <property type="match status" value="1"/>
</dbReference>
<keyword evidence="6" id="KW-1185">Reference proteome</keyword>
<protein>
    <submittedName>
        <fullName evidence="5">Acyl-CoA dehydrogenase family protein</fullName>
    </submittedName>
</protein>
<organism evidence="5 6">
    <name type="scientific">Nocardiopsis mangrovi</name>
    <dbReference type="NCBI Taxonomy" id="1179818"/>
    <lineage>
        <taxon>Bacteria</taxon>
        <taxon>Bacillati</taxon>
        <taxon>Actinomycetota</taxon>
        <taxon>Actinomycetes</taxon>
        <taxon>Streptosporangiales</taxon>
        <taxon>Nocardiopsidaceae</taxon>
        <taxon>Nocardiopsis</taxon>
    </lineage>
</organism>
<feature type="domain" description="Acyl-CoA dehydrogenase/oxidase N-terminal" evidence="3">
    <location>
        <begin position="23"/>
        <end position="95"/>
    </location>
</feature>
<keyword evidence="1" id="KW-0560">Oxidoreductase</keyword>
<dbReference type="InterPro" id="IPR037069">
    <property type="entry name" value="AcylCoA_DH/ox_N_sf"/>
</dbReference>
<dbReference type="Proteomes" id="UP001595923">
    <property type="component" value="Unassembled WGS sequence"/>
</dbReference>
<dbReference type="InterPro" id="IPR046373">
    <property type="entry name" value="Acyl-CoA_Oxase/DH_mid-dom_sf"/>
</dbReference>
<evidence type="ECO:0000313" key="5">
    <source>
        <dbReference type="EMBL" id="MFC4562770.1"/>
    </source>
</evidence>
<proteinExistence type="inferred from homology"/>
<evidence type="ECO:0000259" key="4">
    <source>
        <dbReference type="Pfam" id="PF08028"/>
    </source>
</evidence>
<dbReference type="PANTHER" id="PTHR48083:SF19">
    <property type="entry name" value="FLAVIN-DEPENDENT MONOOXYGENASE, OXYGENASE SUBUNIT HSAA"/>
    <property type="match status" value="1"/>
</dbReference>
<dbReference type="EMBL" id="JBHSFQ010000010">
    <property type="protein sequence ID" value="MFC4562770.1"/>
    <property type="molecule type" value="Genomic_DNA"/>
</dbReference>
<dbReference type="InterPro" id="IPR013786">
    <property type="entry name" value="AcylCoA_DH/ox_N"/>
</dbReference>
<dbReference type="RefSeq" id="WP_378574231.1">
    <property type="nucleotide sequence ID" value="NZ_JBHSFQ010000010.1"/>
</dbReference>
<evidence type="ECO:0000259" key="3">
    <source>
        <dbReference type="Pfam" id="PF02771"/>
    </source>
</evidence>
<dbReference type="InterPro" id="IPR036250">
    <property type="entry name" value="AcylCo_DH-like_C"/>
</dbReference>
<comment type="caution">
    <text evidence="5">The sequence shown here is derived from an EMBL/GenBank/DDBJ whole genome shotgun (WGS) entry which is preliminary data.</text>
</comment>
<dbReference type="Gene3D" id="1.10.540.10">
    <property type="entry name" value="Acyl-CoA dehydrogenase/oxidase, N-terminal domain"/>
    <property type="match status" value="1"/>
</dbReference>
<dbReference type="InterPro" id="IPR050741">
    <property type="entry name" value="Acyl-CoA_dehydrogenase"/>
</dbReference>
<name>A0ABV9DXT1_9ACTN</name>
<dbReference type="Pfam" id="PF02771">
    <property type="entry name" value="Acyl-CoA_dh_N"/>
    <property type="match status" value="1"/>
</dbReference>
<dbReference type="InterPro" id="IPR013107">
    <property type="entry name" value="Acyl-CoA_DH_C"/>
</dbReference>
<evidence type="ECO:0000256" key="1">
    <source>
        <dbReference type="ARBA" id="ARBA00023002"/>
    </source>
</evidence>
<dbReference type="Gene3D" id="2.40.110.10">
    <property type="entry name" value="Butyryl-CoA Dehydrogenase, subunit A, domain 2"/>
    <property type="match status" value="1"/>
</dbReference>
<evidence type="ECO:0000313" key="6">
    <source>
        <dbReference type="Proteomes" id="UP001595923"/>
    </source>
</evidence>
<accession>A0ABV9DXT1</accession>
<dbReference type="Pfam" id="PF08028">
    <property type="entry name" value="Acyl-CoA_dh_2"/>
    <property type="match status" value="1"/>
</dbReference>
<gene>
    <name evidence="5" type="ORF">ACFO4E_12965</name>
</gene>
<dbReference type="SUPFAM" id="SSF56645">
    <property type="entry name" value="Acyl-CoA dehydrogenase NM domain-like"/>
    <property type="match status" value="1"/>
</dbReference>
<dbReference type="PIRSF" id="PIRSF016578">
    <property type="entry name" value="HsaA"/>
    <property type="match status" value="1"/>
</dbReference>
<dbReference type="InterPro" id="IPR009100">
    <property type="entry name" value="AcylCoA_DH/oxidase_NM_dom_sf"/>
</dbReference>
<feature type="domain" description="Acyl-CoA dehydrogenase C-terminal" evidence="4">
    <location>
        <begin position="252"/>
        <end position="380"/>
    </location>
</feature>
<dbReference type="SUPFAM" id="SSF47203">
    <property type="entry name" value="Acyl-CoA dehydrogenase C-terminal domain-like"/>
    <property type="match status" value="1"/>
</dbReference>